<dbReference type="PROSITE" id="PS51419">
    <property type="entry name" value="RAB"/>
    <property type="match status" value="1"/>
</dbReference>
<dbReference type="InterPro" id="IPR005225">
    <property type="entry name" value="Small_GTP-bd"/>
</dbReference>
<dbReference type="InterPro" id="IPR001806">
    <property type="entry name" value="Small_GTPase"/>
</dbReference>
<dbReference type="SUPFAM" id="SSF52540">
    <property type="entry name" value="P-loop containing nucleoside triphosphate hydrolases"/>
    <property type="match status" value="1"/>
</dbReference>
<dbReference type="GO" id="GO:0016020">
    <property type="term" value="C:membrane"/>
    <property type="evidence" value="ECO:0007669"/>
    <property type="project" value="InterPro"/>
</dbReference>
<dbReference type="SMART" id="SM00175">
    <property type="entry name" value="RAB"/>
    <property type="match status" value="1"/>
</dbReference>
<evidence type="ECO:0000256" key="2">
    <source>
        <dbReference type="ARBA" id="ARBA00023134"/>
    </source>
</evidence>
<dbReference type="InterPro" id="IPR020849">
    <property type="entry name" value="Small_GTPase_Ras-type"/>
</dbReference>
<sequence>MTEYRVVVIGAPYVGKSSFIIRYVQRFFAHSYDPTIEDLYRKQIEVDNENLLLTIIDTIAQDSYTILRDKTYRSGHGFVMIYSITSEASLEELFVSREQIERVKEGERIAMVIAGNKSDLETERKVSLTKVQQIASQWECPFLEVSAKLDINIDEVIISLVREIKKCTQQPLTETRKNKKKCIIL</sequence>
<keyword evidence="2" id="KW-0342">GTP-binding</keyword>
<organism evidence="3">
    <name type="scientific">Arcella intermedia</name>
    <dbReference type="NCBI Taxonomy" id="1963864"/>
    <lineage>
        <taxon>Eukaryota</taxon>
        <taxon>Amoebozoa</taxon>
        <taxon>Tubulinea</taxon>
        <taxon>Elardia</taxon>
        <taxon>Arcellinida</taxon>
        <taxon>Sphaerothecina</taxon>
        <taxon>Arcellidae</taxon>
        <taxon>Arcella</taxon>
    </lineage>
</organism>
<dbReference type="PANTHER" id="PTHR24070">
    <property type="entry name" value="RAS, DI-RAS, AND RHEB FAMILY MEMBERS OF SMALL GTPASE SUPERFAMILY"/>
    <property type="match status" value="1"/>
</dbReference>
<proteinExistence type="predicted"/>
<accession>A0A6B2LKH8</accession>
<dbReference type="Pfam" id="PF00071">
    <property type="entry name" value="Ras"/>
    <property type="match status" value="1"/>
</dbReference>
<dbReference type="SMART" id="SM00174">
    <property type="entry name" value="RHO"/>
    <property type="match status" value="1"/>
</dbReference>
<reference evidence="3" key="1">
    <citation type="journal article" date="2020" name="J. Eukaryot. Microbiol.">
        <title>De novo Sequencing, Assembly and Annotation of the Transcriptome for the Free-Living Testate Amoeba Arcella intermedia.</title>
        <authorList>
            <person name="Ribeiro G.M."/>
            <person name="Porfirio-Sousa A.L."/>
            <person name="Maurer-Alcala X.X."/>
            <person name="Katz L.A."/>
            <person name="Lahr D.J.G."/>
        </authorList>
    </citation>
    <scope>NUCLEOTIDE SEQUENCE</scope>
</reference>
<dbReference type="FunFam" id="3.40.50.300:FF:001423">
    <property type="entry name" value="Ras family GTPase"/>
    <property type="match status" value="1"/>
</dbReference>
<dbReference type="EMBL" id="GIBP01008526">
    <property type="protein sequence ID" value="NDV37495.1"/>
    <property type="molecule type" value="Transcribed_RNA"/>
</dbReference>
<name>A0A6B2LKH8_9EUKA</name>
<dbReference type="NCBIfam" id="TIGR00231">
    <property type="entry name" value="small_GTP"/>
    <property type="match status" value="1"/>
</dbReference>
<dbReference type="Gene3D" id="3.40.50.300">
    <property type="entry name" value="P-loop containing nucleotide triphosphate hydrolases"/>
    <property type="match status" value="1"/>
</dbReference>
<dbReference type="GO" id="GO:0005525">
    <property type="term" value="F:GTP binding"/>
    <property type="evidence" value="ECO:0007669"/>
    <property type="project" value="UniProtKB-KW"/>
</dbReference>
<dbReference type="GO" id="GO:0007165">
    <property type="term" value="P:signal transduction"/>
    <property type="evidence" value="ECO:0007669"/>
    <property type="project" value="InterPro"/>
</dbReference>
<dbReference type="SMART" id="SM00173">
    <property type="entry name" value="RAS"/>
    <property type="match status" value="1"/>
</dbReference>
<protein>
    <submittedName>
        <fullName evidence="3">Uncharacterized protein</fullName>
    </submittedName>
</protein>
<dbReference type="GO" id="GO:0003924">
    <property type="term" value="F:GTPase activity"/>
    <property type="evidence" value="ECO:0007669"/>
    <property type="project" value="InterPro"/>
</dbReference>
<dbReference type="PROSITE" id="PS51421">
    <property type="entry name" value="RAS"/>
    <property type="match status" value="1"/>
</dbReference>
<dbReference type="PRINTS" id="PR00449">
    <property type="entry name" value="RASTRNSFRMNG"/>
</dbReference>
<keyword evidence="1" id="KW-0547">Nucleotide-binding</keyword>
<evidence type="ECO:0000313" key="3">
    <source>
        <dbReference type="EMBL" id="NDV37495.1"/>
    </source>
</evidence>
<dbReference type="AlphaFoldDB" id="A0A6B2LKH8"/>
<dbReference type="InterPro" id="IPR027417">
    <property type="entry name" value="P-loop_NTPase"/>
</dbReference>
<dbReference type="CDD" id="cd00876">
    <property type="entry name" value="Ras"/>
    <property type="match status" value="1"/>
</dbReference>
<evidence type="ECO:0000256" key="1">
    <source>
        <dbReference type="ARBA" id="ARBA00022741"/>
    </source>
</evidence>